<dbReference type="InterPro" id="IPR019587">
    <property type="entry name" value="Polyketide_cyclase/dehydratase"/>
</dbReference>
<protein>
    <submittedName>
        <fullName evidence="1">Polyketide cyclase</fullName>
    </submittedName>
</protein>
<dbReference type="SUPFAM" id="SSF55961">
    <property type="entry name" value="Bet v1-like"/>
    <property type="match status" value="1"/>
</dbReference>
<accession>A0A4Y3KDR4</accession>
<comment type="caution">
    <text evidence="1">The sequence shown here is derived from an EMBL/GenBank/DDBJ whole genome shotgun (WGS) entry which is preliminary data.</text>
</comment>
<dbReference type="InterPro" id="IPR023393">
    <property type="entry name" value="START-like_dom_sf"/>
</dbReference>
<reference evidence="1 2" key="1">
    <citation type="submission" date="2019-06" db="EMBL/GenBank/DDBJ databases">
        <title>Whole genome shotgun sequence of Cellulomonas uda NBRC 3747.</title>
        <authorList>
            <person name="Hosoyama A."/>
            <person name="Uohara A."/>
            <person name="Ohji S."/>
            <person name="Ichikawa N."/>
        </authorList>
    </citation>
    <scope>NUCLEOTIDE SEQUENCE [LARGE SCALE GENOMIC DNA]</scope>
    <source>
        <strain evidence="1 2">NBRC 3747</strain>
    </source>
</reference>
<dbReference type="Pfam" id="PF10604">
    <property type="entry name" value="Polyketide_cyc2"/>
    <property type="match status" value="1"/>
</dbReference>
<dbReference type="EMBL" id="BJLP01000049">
    <property type="protein sequence ID" value="GEA82157.1"/>
    <property type="molecule type" value="Genomic_DNA"/>
</dbReference>
<organism evidence="1 2">
    <name type="scientific">Cellulomonas uda</name>
    <dbReference type="NCBI Taxonomy" id="1714"/>
    <lineage>
        <taxon>Bacteria</taxon>
        <taxon>Bacillati</taxon>
        <taxon>Actinomycetota</taxon>
        <taxon>Actinomycetes</taxon>
        <taxon>Micrococcales</taxon>
        <taxon>Cellulomonadaceae</taxon>
        <taxon>Cellulomonas</taxon>
    </lineage>
</organism>
<keyword evidence="2" id="KW-1185">Reference proteome</keyword>
<dbReference type="AlphaFoldDB" id="A0A4Y3KDR4"/>
<dbReference type="RefSeq" id="WP_094179582.1">
    <property type="nucleotide sequence ID" value="NZ_BJLP01000049.1"/>
</dbReference>
<sequence>MVTVVRRMSCAPAAVLDVLADGWSYAAWVVGTSRIRSVSPDWPVEGARIEHSVGLWPALLDDVTDVRTWDPEHGIDLVARGWPAGEAAISIRVKASGDGCLVRIDEDAVRGPGTLVPRPLRAAVLRARNTESLRRLAYIAERRTSSD</sequence>
<dbReference type="Gene3D" id="3.30.530.20">
    <property type="match status" value="1"/>
</dbReference>
<name>A0A4Y3KDR4_CELUD</name>
<dbReference type="Proteomes" id="UP000315842">
    <property type="component" value="Unassembled WGS sequence"/>
</dbReference>
<gene>
    <name evidence="1" type="ORF">CUD01_26010</name>
</gene>
<dbReference type="CDD" id="cd07812">
    <property type="entry name" value="SRPBCC"/>
    <property type="match status" value="1"/>
</dbReference>
<evidence type="ECO:0000313" key="1">
    <source>
        <dbReference type="EMBL" id="GEA82157.1"/>
    </source>
</evidence>
<proteinExistence type="predicted"/>
<evidence type="ECO:0000313" key="2">
    <source>
        <dbReference type="Proteomes" id="UP000315842"/>
    </source>
</evidence>